<dbReference type="AlphaFoldDB" id="A0A4Y9F4S4"/>
<name>A0A4Y9F4S4_9MICC</name>
<dbReference type="Proteomes" id="UP000297951">
    <property type="component" value="Unassembled WGS sequence"/>
</dbReference>
<dbReference type="Gene3D" id="1.10.1220.10">
    <property type="entry name" value="Met repressor-like"/>
    <property type="match status" value="1"/>
</dbReference>
<dbReference type="EMBL" id="SPQC01000009">
    <property type="protein sequence ID" value="TFU23252.1"/>
    <property type="molecule type" value="Genomic_DNA"/>
</dbReference>
<dbReference type="Pfam" id="PF19807">
    <property type="entry name" value="DUF6290"/>
    <property type="match status" value="1"/>
</dbReference>
<dbReference type="GO" id="GO:0006355">
    <property type="term" value="P:regulation of DNA-templated transcription"/>
    <property type="evidence" value="ECO:0007669"/>
    <property type="project" value="InterPro"/>
</dbReference>
<sequence>MSYNEYMTTTAISDSVLTIRIPSSLKERLTNLAETSDRSVAYCARNLIEEHIAEAEYAAELHARAKAVREGKIRTYSAEEVRAELGL</sequence>
<proteinExistence type="predicted"/>
<organism evidence="1 2">
    <name type="scientific">Rothia nasimurium</name>
    <dbReference type="NCBI Taxonomy" id="85336"/>
    <lineage>
        <taxon>Bacteria</taxon>
        <taxon>Bacillati</taxon>
        <taxon>Actinomycetota</taxon>
        <taxon>Actinomycetes</taxon>
        <taxon>Micrococcales</taxon>
        <taxon>Micrococcaceae</taxon>
        <taxon>Rothia</taxon>
    </lineage>
</organism>
<evidence type="ECO:0000313" key="1">
    <source>
        <dbReference type="EMBL" id="TFU23252.1"/>
    </source>
</evidence>
<comment type="caution">
    <text evidence="1">The sequence shown here is derived from an EMBL/GenBank/DDBJ whole genome shotgun (WGS) entry which is preliminary data.</text>
</comment>
<gene>
    <name evidence="1" type="ORF">E4U03_03765</name>
</gene>
<dbReference type="InterPro" id="IPR010985">
    <property type="entry name" value="Ribbon_hlx_hlx"/>
</dbReference>
<dbReference type="OrthoDB" id="9812023at2"/>
<protein>
    <submittedName>
        <fullName evidence="1">Ribbon-helix-helix protein, CopG family</fullName>
    </submittedName>
</protein>
<accession>A0A4Y9F4S4</accession>
<dbReference type="InterPro" id="IPR013321">
    <property type="entry name" value="Arc_rbn_hlx_hlx"/>
</dbReference>
<dbReference type="SUPFAM" id="SSF47598">
    <property type="entry name" value="Ribbon-helix-helix"/>
    <property type="match status" value="1"/>
</dbReference>
<evidence type="ECO:0000313" key="2">
    <source>
        <dbReference type="Proteomes" id="UP000297951"/>
    </source>
</evidence>
<dbReference type="InterPro" id="IPR046257">
    <property type="entry name" value="DUF6290"/>
</dbReference>
<reference evidence="1 2" key="1">
    <citation type="submission" date="2019-03" db="EMBL/GenBank/DDBJ databases">
        <title>Diversity of the mouse oral microbiome.</title>
        <authorList>
            <person name="Joseph S."/>
            <person name="Aduse-Opoku J."/>
            <person name="Curtis M."/>
            <person name="Wade W."/>
            <person name="Hashim A."/>
        </authorList>
    </citation>
    <scope>NUCLEOTIDE SEQUENCE [LARGE SCALE GENOMIC DNA]</scope>
    <source>
        <strain evidence="2">irhom_31</strain>
    </source>
</reference>